<proteinExistence type="predicted"/>
<dbReference type="PANTHER" id="PTHR43082">
    <property type="entry name" value="FERREDOXIN-LIKE"/>
    <property type="match status" value="1"/>
</dbReference>
<dbReference type="InterPro" id="IPR012206">
    <property type="entry name" value="Fd_FixX"/>
</dbReference>
<dbReference type="SUPFAM" id="SSF54862">
    <property type="entry name" value="4Fe-4S ferredoxins"/>
    <property type="match status" value="1"/>
</dbReference>
<evidence type="ECO:0000256" key="5">
    <source>
        <dbReference type="ARBA" id="ARBA00023014"/>
    </source>
</evidence>
<evidence type="ECO:0000313" key="7">
    <source>
        <dbReference type="EMBL" id="TEB08729.1"/>
    </source>
</evidence>
<dbReference type="PROSITE" id="PS51379">
    <property type="entry name" value="4FE4S_FER_2"/>
    <property type="match status" value="1"/>
</dbReference>
<feature type="domain" description="4Fe-4S ferredoxin-type" evidence="6">
    <location>
        <begin position="22"/>
        <end position="53"/>
    </location>
</feature>
<evidence type="ECO:0000313" key="8">
    <source>
        <dbReference type="Proteomes" id="UP000297597"/>
    </source>
</evidence>
<evidence type="ECO:0000256" key="2">
    <source>
        <dbReference type="ARBA" id="ARBA00022723"/>
    </source>
</evidence>
<keyword evidence="2" id="KW-0479">Metal-binding</keyword>
<dbReference type="Proteomes" id="UP000297597">
    <property type="component" value="Unassembled WGS sequence"/>
</dbReference>
<dbReference type="PANTHER" id="PTHR43082:SF3">
    <property type="entry name" value="FERREDOXIN-LIKE PROTEIN YDIT"/>
    <property type="match status" value="1"/>
</dbReference>
<reference evidence="7 8" key="1">
    <citation type="journal article" date="2018" name="Environ. Microbiol.">
        <title>Novel energy conservation strategies and behaviour of Pelotomaculum schinkii driving syntrophic propionate catabolism.</title>
        <authorList>
            <person name="Hidalgo-Ahumada C.A.P."/>
            <person name="Nobu M.K."/>
            <person name="Narihiro T."/>
            <person name="Tamaki H."/>
            <person name="Liu W.T."/>
            <person name="Kamagata Y."/>
            <person name="Stams A.J.M."/>
            <person name="Imachi H."/>
            <person name="Sousa D.Z."/>
        </authorList>
    </citation>
    <scope>NUCLEOTIDE SEQUENCE [LARGE SCALE GENOMIC DNA]</scope>
    <source>
        <strain evidence="7 8">MGP</strain>
    </source>
</reference>
<sequence length="100" mass="11479">MKRLSMDDRLAKNRFDSDDHNSHILVDKEACRSCGHRACTYCCPAERYKWDTINDKLSFDHVGCLECGNCRLICERLNQGAEGYSWNYPGQGIGIIFREG</sequence>
<dbReference type="GO" id="GO:0005506">
    <property type="term" value="F:iron ion binding"/>
    <property type="evidence" value="ECO:0007669"/>
    <property type="project" value="InterPro"/>
</dbReference>
<dbReference type="InterPro" id="IPR017900">
    <property type="entry name" value="4Fe4S_Fe_S_CS"/>
</dbReference>
<evidence type="ECO:0000259" key="6">
    <source>
        <dbReference type="PROSITE" id="PS51379"/>
    </source>
</evidence>
<dbReference type="OrthoDB" id="9800260at2"/>
<dbReference type="GO" id="GO:0051536">
    <property type="term" value="F:iron-sulfur cluster binding"/>
    <property type="evidence" value="ECO:0007669"/>
    <property type="project" value="UniProtKB-KW"/>
</dbReference>
<keyword evidence="3" id="KW-0249">Electron transport</keyword>
<organism evidence="7 8">
    <name type="scientific">Pelotomaculum propionicicum</name>
    <dbReference type="NCBI Taxonomy" id="258475"/>
    <lineage>
        <taxon>Bacteria</taxon>
        <taxon>Bacillati</taxon>
        <taxon>Bacillota</taxon>
        <taxon>Clostridia</taxon>
        <taxon>Eubacteriales</taxon>
        <taxon>Desulfotomaculaceae</taxon>
        <taxon>Pelotomaculum</taxon>
    </lineage>
</organism>
<dbReference type="PROSITE" id="PS00198">
    <property type="entry name" value="4FE4S_FER_1"/>
    <property type="match status" value="1"/>
</dbReference>
<evidence type="ECO:0000256" key="1">
    <source>
        <dbReference type="ARBA" id="ARBA00022448"/>
    </source>
</evidence>
<dbReference type="InterPro" id="IPR017896">
    <property type="entry name" value="4Fe4S_Fe-S-bd"/>
</dbReference>
<name>A0A4Y7RJ33_9FIRM</name>
<dbReference type="Gene3D" id="3.30.70.20">
    <property type="match status" value="1"/>
</dbReference>
<evidence type="ECO:0000256" key="4">
    <source>
        <dbReference type="ARBA" id="ARBA00023004"/>
    </source>
</evidence>
<accession>A0A4Y7RJ33</accession>
<gene>
    <name evidence="7" type="primary">fixX_2</name>
    <name evidence="7" type="ORF">Pmgp_03666</name>
</gene>
<dbReference type="PIRSF" id="PIRSF036548">
    <property type="entry name" value="Fdx_FixX"/>
    <property type="match status" value="1"/>
</dbReference>
<evidence type="ECO:0000256" key="3">
    <source>
        <dbReference type="ARBA" id="ARBA00022982"/>
    </source>
</evidence>
<comment type="caution">
    <text evidence="7">The sequence shown here is derived from an EMBL/GenBank/DDBJ whole genome shotgun (WGS) entry which is preliminary data.</text>
</comment>
<dbReference type="RefSeq" id="WP_134216022.1">
    <property type="nucleotide sequence ID" value="NZ_QFFZ01000081.1"/>
</dbReference>
<dbReference type="AlphaFoldDB" id="A0A4Y7RJ33"/>
<keyword evidence="5" id="KW-0411">Iron-sulfur</keyword>
<dbReference type="EMBL" id="QFFZ01000081">
    <property type="protein sequence ID" value="TEB08729.1"/>
    <property type="molecule type" value="Genomic_DNA"/>
</dbReference>
<protein>
    <submittedName>
        <fullName evidence="7">Ferredoxin-like protein FixX</fullName>
    </submittedName>
</protein>
<keyword evidence="4" id="KW-0408">Iron</keyword>
<keyword evidence="1" id="KW-0813">Transport</keyword>
<keyword evidence="8" id="KW-1185">Reference proteome</keyword>